<evidence type="ECO:0000313" key="2">
    <source>
        <dbReference type="Proteomes" id="UP000824093"/>
    </source>
</evidence>
<dbReference type="Pfam" id="PF13671">
    <property type="entry name" value="AAA_33"/>
    <property type="match status" value="1"/>
</dbReference>
<proteinExistence type="predicted"/>
<dbReference type="Proteomes" id="UP000824093">
    <property type="component" value="Unassembled WGS sequence"/>
</dbReference>
<reference evidence="1" key="2">
    <citation type="journal article" date="2021" name="PeerJ">
        <title>Extensive microbial diversity within the chicken gut microbiome revealed by metagenomics and culture.</title>
        <authorList>
            <person name="Gilroy R."/>
            <person name="Ravi A."/>
            <person name="Getino M."/>
            <person name="Pursley I."/>
            <person name="Horton D.L."/>
            <person name="Alikhan N.F."/>
            <person name="Baker D."/>
            <person name="Gharbi K."/>
            <person name="Hall N."/>
            <person name="Watson M."/>
            <person name="Adriaenssens E.M."/>
            <person name="Foster-Nyarko E."/>
            <person name="Jarju S."/>
            <person name="Secka A."/>
            <person name="Antonio M."/>
            <person name="Oren A."/>
            <person name="Chaudhuri R.R."/>
            <person name="La Ragione R."/>
            <person name="Hildebrand F."/>
            <person name="Pallen M.J."/>
        </authorList>
    </citation>
    <scope>NUCLEOTIDE SEQUENCE</scope>
    <source>
        <strain evidence="1">CHK195-15760</strain>
    </source>
</reference>
<dbReference type="Gene3D" id="3.40.50.300">
    <property type="entry name" value="P-loop containing nucleotide triphosphate hydrolases"/>
    <property type="match status" value="1"/>
</dbReference>
<organism evidence="1 2">
    <name type="scientific">Candidatus Merdicola faecigallinarum</name>
    <dbReference type="NCBI Taxonomy" id="2840862"/>
    <lineage>
        <taxon>Bacteria</taxon>
        <taxon>Bacillati</taxon>
        <taxon>Bacillota</taxon>
        <taxon>Clostridia</taxon>
        <taxon>Candidatus Merdicola</taxon>
    </lineage>
</organism>
<comment type="caution">
    <text evidence="1">The sequence shown here is derived from an EMBL/GenBank/DDBJ whole genome shotgun (WGS) entry which is preliminary data.</text>
</comment>
<dbReference type="SUPFAM" id="SSF52540">
    <property type="entry name" value="P-loop containing nucleoside triphosphate hydrolases"/>
    <property type="match status" value="1"/>
</dbReference>
<dbReference type="InterPro" id="IPR027417">
    <property type="entry name" value="P-loop_NTPase"/>
</dbReference>
<gene>
    <name evidence="1" type="ORF">IAB70_03435</name>
</gene>
<accession>A0A9D1M118</accession>
<name>A0A9D1M118_9FIRM</name>
<protein>
    <submittedName>
        <fullName evidence="1">AAA family ATPase</fullName>
    </submittedName>
</protein>
<sequence>MPLNYDLSKFEQERKEEYPLKEGNYRSSQIEIPKGATLVILIAPQGSGKSTLARKWKEKIDCNCIVVDEIFRKECEDFLEEGLEEEYAIDLAEEISTMECIKRAKESLKNEKITIIDGLFLDIQGRLSFLDCLKQSYRQVIGITIIKEKDWIKQKLFSRVKEQGVTYQEIDEVVERDYNSLMFQYESDLLQIGLKRNYLLIGREDETVTIEEI</sequence>
<dbReference type="EMBL" id="DVNH01000024">
    <property type="protein sequence ID" value="HIU51657.1"/>
    <property type="molecule type" value="Genomic_DNA"/>
</dbReference>
<evidence type="ECO:0000313" key="1">
    <source>
        <dbReference type="EMBL" id="HIU51657.1"/>
    </source>
</evidence>
<reference evidence="1" key="1">
    <citation type="submission" date="2020-10" db="EMBL/GenBank/DDBJ databases">
        <authorList>
            <person name="Gilroy R."/>
        </authorList>
    </citation>
    <scope>NUCLEOTIDE SEQUENCE</scope>
    <source>
        <strain evidence="1">CHK195-15760</strain>
    </source>
</reference>
<dbReference type="AlphaFoldDB" id="A0A9D1M118"/>